<evidence type="ECO:0000313" key="4">
    <source>
        <dbReference type="Proteomes" id="UP000475545"/>
    </source>
</evidence>
<dbReference type="InterPro" id="IPR013099">
    <property type="entry name" value="K_chnl_dom"/>
</dbReference>
<evidence type="ECO:0000313" key="3">
    <source>
        <dbReference type="EMBL" id="MXP22047.1"/>
    </source>
</evidence>
<keyword evidence="4" id="KW-1185">Reference proteome</keyword>
<feature type="transmembrane region" description="Helical" evidence="1">
    <location>
        <begin position="6"/>
        <end position="25"/>
    </location>
</feature>
<keyword evidence="1" id="KW-1133">Transmembrane helix</keyword>
<reference evidence="3 4" key="1">
    <citation type="submission" date="2019-11" db="EMBL/GenBank/DDBJ databases">
        <title>Gordonia sp. nov., a novel actinobacterium isolated from mangrove soil in Hainan.</title>
        <authorList>
            <person name="Huang X."/>
            <person name="Xie Y."/>
            <person name="Chu X."/>
            <person name="Xiao K."/>
        </authorList>
    </citation>
    <scope>NUCLEOTIDE SEQUENCE [LARGE SCALE GENOMIC DNA]</scope>
    <source>
        <strain evidence="3 4">HNM0687</strain>
    </source>
</reference>
<dbReference type="AlphaFoldDB" id="A0A6L7GRN0"/>
<keyword evidence="1" id="KW-0472">Membrane</keyword>
<keyword evidence="1" id="KW-0812">Transmembrane</keyword>
<sequence length="341" mass="37032">MTAVAVVVGVVLIALTTTDLLLTVLHPTRRGPLSQSTMKMIWRMSLTAAGRLHREAIVGFAAPTMMLAQLAGWVLGLWLGFGLVFAGYPDQLSSLPPGRTVVQALPEALYLSGASLTTVGFGDLVAENDVLQLLTVAEAGAGLAVFGAAIAYVLAVYPRVSEIRVMAGELACVRNDHEAAQLVANGGPSRLQALHHDLIQLDESTQRFPILYYFHSRDPEASLATAIHAASLITLQLRFATATEVLPTARWHGVLLDSAVTRVIEHFRHRYHPDGDSNSDWGPDDPEIDRRLRDLRRAATDVTGASAEDAPDRAALAGLLGRSHIFLTELERWHLYPHHPM</sequence>
<dbReference type="RefSeq" id="WP_160902251.1">
    <property type="nucleotide sequence ID" value="NZ_CP102850.1"/>
</dbReference>
<dbReference type="EMBL" id="WMBR01000003">
    <property type="protein sequence ID" value="MXP22047.1"/>
    <property type="molecule type" value="Genomic_DNA"/>
</dbReference>
<proteinExistence type="predicted"/>
<feature type="transmembrane region" description="Helical" evidence="1">
    <location>
        <begin position="133"/>
        <end position="157"/>
    </location>
</feature>
<protein>
    <recommendedName>
        <fullName evidence="2">Potassium channel domain-containing protein</fullName>
    </recommendedName>
</protein>
<accession>A0A6L7GRN0</accession>
<dbReference type="Gene3D" id="1.10.287.70">
    <property type="match status" value="1"/>
</dbReference>
<gene>
    <name evidence="3" type="ORF">GIY30_11890</name>
</gene>
<dbReference type="Pfam" id="PF07885">
    <property type="entry name" value="Ion_trans_2"/>
    <property type="match status" value="1"/>
</dbReference>
<evidence type="ECO:0000259" key="2">
    <source>
        <dbReference type="Pfam" id="PF07885"/>
    </source>
</evidence>
<comment type="caution">
    <text evidence="3">The sequence shown here is derived from an EMBL/GenBank/DDBJ whole genome shotgun (WGS) entry which is preliminary data.</text>
</comment>
<dbReference type="Proteomes" id="UP000475545">
    <property type="component" value="Unassembled WGS sequence"/>
</dbReference>
<organism evidence="3 4">
    <name type="scientific">Gordonia mangrovi</name>
    <dbReference type="NCBI Taxonomy" id="2665643"/>
    <lineage>
        <taxon>Bacteria</taxon>
        <taxon>Bacillati</taxon>
        <taxon>Actinomycetota</taxon>
        <taxon>Actinomycetes</taxon>
        <taxon>Mycobacteriales</taxon>
        <taxon>Gordoniaceae</taxon>
        <taxon>Gordonia</taxon>
    </lineage>
</organism>
<name>A0A6L7GRN0_9ACTN</name>
<feature type="domain" description="Potassium channel" evidence="2">
    <location>
        <begin position="105"/>
        <end position="155"/>
    </location>
</feature>
<dbReference type="SUPFAM" id="SSF81324">
    <property type="entry name" value="Voltage-gated potassium channels"/>
    <property type="match status" value="1"/>
</dbReference>
<evidence type="ECO:0000256" key="1">
    <source>
        <dbReference type="SAM" id="Phobius"/>
    </source>
</evidence>